<name>A0A653E3S4_9PSED</name>
<sequence length="61" mass="7030">MAICGVYRFPIFVRSVRRSIAEDWFMRWCMNRLTDCVADLRYPSSGLWGESYSAGISTEDG</sequence>
<proteinExistence type="predicted"/>
<organism evidence="1">
    <name type="scientific">Pseudomonas marincola</name>
    <dbReference type="NCBI Taxonomy" id="437900"/>
    <lineage>
        <taxon>Bacteria</taxon>
        <taxon>Pseudomonadati</taxon>
        <taxon>Pseudomonadota</taxon>
        <taxon>Gammaproteobacteria</taxon>
        <taxon>Pseudomonadales</taxon>
        <taxon>Pseudomonadaceae</taxon>
        <taxon>Pseudomonas</taxon>
    </lineage>
</organism>
<gene>
    <name evidence="1" type="ORF">PMYSY11_2345</name>
</gene>
<protein>
    <submittedName>
        <fullName evidence="1">Uncharacterized protein</fullName>
    </submittedName>
</protein>
<dbReference type="EMBL" id="LR215729">
    <property type="protein sequence ID" value="VEV97390.1"/>
    <property type="molecule type" value="Genomic_DNA"/>
</dbReference>
<dbReference type="AlphaFoldDB" id="A0A653E3S4"/>
<reference evidence="1" key="1">
    <citation type="submission" date="2019-02" db="EMBL/GenBank/DDBJ databases">
        <authorList>
            <consortium name="Genoscope - CEA"/>
            <person name="William W."/>
        </authorList>
    </citation>
    <scope>NUCLEOTIDE SEQUENCE [LARGE SCALE GENOMIC DNA]</scope>
    <source>
        <strain evidence="1">YSy11</strain>
    </source>
</reference>
<evidence type="ECO:0000313" key="1">
    <source>
        <dbReference type="EMBL" id="VEV97390.1"/>
    </source>
</evidence>
<accession>A0A653E3S4</accession>